<feature type="region of interest" description="Disordered" evidence="1">
    <location>
        <begin position="291"/>
        <end position="323"/>
    </location>
</feature>
<feature type="compositionally biased region" description="Low complexity" evidence="1">
    <location>
        <begin position="291"/>
        <end position="304"/>
    </location>
</feature>
<evidence type="ECO:0000259" key="2">
    <source>
        <dbReference type="Pfam" id="PF20410"/>
    </source>
</evidence>
<name>A0A0U5BPY5_XANCI</name>
<accession>A0A0U5BPY5</accession>
<dbReference type="AlphaFoldDB" id="A0A0U5BPY5"/>
<protein>
    <recommendedName>
        <fullName evidence="2">X-Tfes XVIPCD domain-containing protein</fullName>
    </recommendedName>
</protein>
<gene>
    <name evidence="3" type="ORF">XAC3562_1750027</name>
</gene>
<dbReference type="Proteomes" id="UP000052230">
    <property type="component" value="Unassembled WGS sequence"/>
</dbReference>
<dbReference type="RefSeq" id="WP_015471958.1">
    <property type="nucleotide sequence ID" value="NZ_CAVLIX010000019.1"/>
</dbReference>
<feature type="domain" description="X-Tfes XVIPCD" evidence="2">
    <location>
        <begin position="587"/>
        <end position="685"/>
    </location>
</feature>
<organism evidence="3 4">
    <name type="scientific">Xanthomonas citri pv. citri</name>
    <dbReference type="NCBI Taxonomy" id="611301"/>
    <lineage>
        <taxon>Bacteria</taxon>
        <taxon>Pseudomonadati</taxon>
        <taxon>Pseudomonadota</taxon>
        <taxon>Gammaproteobacteria</taxon>
        <taxon>Lysobacterales</taxon>
        <taxon>Lysobacteraceae</taxon>
        <taxon>Xanthomonas</taxon>
    </lineage>
</organism>
<feature type="compositionally biased region" description="Low complexity" evidence="1">
    <location>
        <begin position="681"/>
        <end position="703"/>
    </location>
</feature>
<evidence type="ECO:0000256" key="1">
    <source>
        <dbReference type="SAM" id="MobiDB-lite"/>
    </source>
</evidence>
<dbReference type="EMBL" id="CCXZ01000085">
    <property type="protein sequence ID" value="CEG15155.1"/>
    <property type="molecule type" value="Genomic_DNA"/>
</dbReference>
<evidence type="ECO:0000313" key="4">
    <source>
        <dbReference type="Proteomes" id="UP000052230"/>
    </source>
</evidence>
<feature type="region of interest" description="Disordered" evidence="1">
    <location>
        <begin position="670"/>
        <end position="709"/>
    </location>
</feature>
<sequence>MASTTEIAALLAATDAQGRVDPLAYEAQRLILQHQGLGSVDAAALVRALPASPGFTAFDRTTLFSAIDQRLDTPQERQRFADALDQANLSDGWLERLGEQAAEVGGQAYDSTRTAVRWADTQVSDGLAAAQRSTRDTAAAPGVLPGLRAEAQAGNNLVGNVQQGYGFVTGGAGHAVSTLGDTVDLVRMGTRLVTDPNYRDVVVGMVRIYAAEVVADPHKPIDQARSAATQALQQWQQGLAQAQREGREHEYVGSAAGAAGVEILATLVPASKLGKLGKAARIMEDIAPRAAGEAGEASEGLADAARAERVGTGARDAGELAPERGAALPGRAGAYAEALEEVGQAAQRGGAAGEGAQQLLRGLVGQARQDGHLDDLVRAARATDNVEGLLRSGELAPRELTAILKRNPDVFDGRIDFPTALDHSTQGVDLTRLTTRQLGDIGEAIQTHELVKQGYSDIVAIKNRSGHGIDLVGRNPDGDLEFFEIKTSAKGIAPAQHGDPEEFVAKRIDLAIRAEKHWDPKNTIPGLNDIADGIRREIGPEAENINVTWVRLNLSRSPDSPHLQIERKVDPWVKPTAPKQTMLTPGDAGHPDHAVFDKMLRTVQRDGRWNEGQSHNIAASLLQEYKADALCKTLDSVRIGGSADAPRVFAVSSPHGEKGPDFHVHVEAEHAAQRPVSESFAQVQQLNQQQALAQETEQQNQAQRGPRMS</sequence>
<comment type="caution">
    <text evidence="3">The sequence shown here is derived from an EMBL/GenBank/DDBJ whole genome shotgun (WGS) entry which is preliminary data.</text>
</comment>
<evidence type="ECO:0000313" key="3">
    <source>
        <dbReference type="EMBL" id="CEG15155.1"/>
    </source>
</evidence>
<reference evidence="3 4" key="1">
    <citation type="submission" date="2014-09" db="EMBL/GenBank/DDBJ databases">
        <authorList>
            <person name="Regsiter A."/>
        </authorList>
    </citation>
    <scope>NUCLEOTIDE SEQUENCE [LARGE SCALE GENOMIC DNA]</scope>
</reference>
<dbReference type="InterPro" id="IPR046519">
    <property type="entry name" value="X-Tfes_XVIPCD"/>
</dbReference>
<dbReference type="Pfam" id="PF20410">
    <property type="entry name" value="X-Tfes_XVIPCD"/>
    <property type="match status" value="1"/>
</dbReference>
<proteinExistence type="predicted"/>
<keyword evidence="4" id="KW-1185">Reference proteome</keyword>